<evidence type="ECO:0000256" key="3">
    <source>
        <dbReference type="ARBA" id="ARBA00022737"/>
    </source>
</evidence>
<dbReference type="InterPro" id="IPR001000">
    <property type="entry name" value="GH10_dom"/>
</dbReference>
<dbReference type="SUPFAM" id="SSF49785">
    <property type="entry name" value="Galactose-binding domain-like"/>
    <property type="match status" value="4"/>
</dbReference>
<keyword evidence="5" id="KW-0119">Carbohydrate metabolism</keyword>
<keyword evidence="6" id="KW-0624">Polysaccharide degradation</keyword>
<gene>
    <name evidence="9" type="ORF">ZIOFF_003669</name>
</gene>
<feature type="region of interest" description="Disordered" evidence="7">
    <location>
        <begin position="34"/>
        <end position="97"/>
    </location>
</feature>
<reference evidence="9 10" key="1">
    <citation type="submission" date="2020-08" db="EMBL/GenBank/DDBJ databases">
        <title>Plant Genome Project.</title>
        <authorList>
            <person name="Zhang R.-G."/>
        </authorList>
    </citation>
    <scope>NUCLEOTIDE SEQUENCE [LARGE SCALE GENOMIC DNA]</scope>
    <source>
        <tissue evidence="9">Rhizome</tissue>
    </source>
</reference>
<evidence type="ECO:0000256" key="5">
    <source>
        <dbReference type="ARBA" id="ARBA00023277"/>
    </source>
</evidence>
<dbReference type="InterPro" id="IPR017853">
    <property type="entry name" value="GH"/>
</dbReference>
<comment type="similarity">
    <text evidence="1">Belongs to the glycosyl hydrolase 10 (cellulase F) family.</text>
</comment>
<feature type="compositionally biased region" description="Polar residues" evidence="7">
    <location>
        <begin position="88"/>
        <end position="97"/>
    </location>
</feature>
<dbReference type="GO" id="GO:0031176">
    <property type="term" value="F:endo-1,4-beta-xylanase activity"/>
    <property type="evidence" value="ECO:0007669"/>
    <property type="project" value="UniProtKB-ARBA"/>
</dbReference>
<dbReference type="SMART" id="SM00633">
    <property type="entry name" value="Glyco_10"/>
    <property type="match status" value="1"/>
</dbReference>
<evidence type="ECO:0000256" key="4">
    <source>
        <dbReference type="ARBA" id="ARBA00022801"/>
    </source>
</evidence>
<evidence type="ECO:0000313" key="10">
    <source>
        <dbReference type="Proteomes" id="UP000734854"/>
    </source>
</evidence>
<dbReference type="EMBL" id="JACMSC010000001">
    <property type="protein sequence ID" value="KAG6538545.1"/>
    <property type="molecule type" value="Genomic_DNA"/>
</dbReference>
<dbReference type="Proteomes" id="UP000734854">
    <property type="component" value="Unassembled WGS sequence"/>
</dbReference>
<dbReference type="GO" id="GO:0045493">
    <property type="term" value="P:xylan catabolic process"/>
    <property type="evidence" value="ECO:0007669"/>
    <property type="project" value="UniProtKB-KW"/>
</dbReference>
<evidence type="ECO:0000256" key="2">
    <source>
        <dbReference type="ARBA" id="ARBA00022651"/>
    </source>
</evidence>
<sequence>MVGDQLEVSAEAQGKNKNHISMCLTAFCCRPERSSSPSNLKSSPNPIEITEASANPQPGGSSFHANGSQELEDSLPSGSEQQKVRMSPGQSSNIVSNHDFSNGLESWHSNCCQSYVASENSNFVNGVKPLSGSNYAVVMQRSENWQGLEQDITDKVIAGVKYIVTVFVSVHGDFHGASGVQATLRIENLDSSVSYVFIERILVSQDCWRKLEGSFLLTSNPRRVVFYLEGPNPGIDLLIDSVAIACEKVGMTSSPNIVSNHDFLNGLESWHPNCCQAYVTSGNSNFLNGVKPLSGDNYAVVMRRSENWQGLEQDITDKVAAGLKYNVTVFVAVHGDLHGTTGVQATLKLENDSSLSYVFIERIVVSQDCWKKLEGSFSLTSKPRRVVFYLEGPDPGIDILIDSVAIVCEEVITYRVSSNDEDISNNDEHIVHNPQFEDGLNNWSGRGCKITLCSSLCNGKILPVKGKFFVAATERSHKWNGIEQEITGRFVRKRTYEVTALVQIFGHTNNADVQLTLWVQSPNGREQYVGIAKKSTSDYIFPKNKHCLKRTQASDKEWVQLQGKFLLNGVASRAILFIEGPNPGIDILVDSIVVRRPIKAGSSVPPITEVDSEDANVIRNVSLTDGLNQWNPLGSCKLSICTHPQSFSPVEYSLSFYQPQNKRYILTTNRTETWMGPSQIITNRIKLHITYQVVAWVRLGSGASGPQNVNIALNIDNQWVNGGQVEANNDRWYKIRGSFRVEKKPSKVVVHAQGPPSGVDLMMSEAQILPVNRKTRYKILKEKADKIRKQDIVLKFIGFHEDLSGASLKIHQIENSFPIGACISRSNIENEEFVDFFLKNFNWAVFGNELKWYHTEPQRGHFNYKDADELLDFCQKHGKQTRGHCVFWEVEDAVQPWLRSLSNIELMKAVQNRLKGLLTRYRGMFKHYDVNNEMLHGSFFQDRLGKDIRAYMFREAHHLDPSAVLYVNDYNVEDGCDPKSTPERLIDQILDLQKSGAPVGGIGIQCHISHPVGEIICDALDKLAVLGLPIWLTELDVSAVNEHVRADDLEVVLREAFAHPAIEGVMLWSFWELFTCRDHSHLVNAEGDINEAGKRFLALKNEWLSNADGKIDASGEFKFRGYHGTYSVEISTKFKSISRSFKVEKGDSPLVVIINS</sequence>
<dbReference type="PROSITE" id="PS51760">
    <property type="entry name" value="GH10_2"/>
    <property type="match status" value="1"/>
</dbReference>
<dbReference type="InterPro" id="IPR044846">
    <property type="entry name" value="GH10"/>
</dbReference>
<keyword evidence="10" id="KW-1185">Reference proteome</keyword>
<dbReference type="PANTHER" id="PTHR31490:SF1">
    <property type="entry name" value="ENDO-1,4-BETA-XYLANASE 1"/>
    <property type="match status" value="1"/>
</dbReference>
<accession>A0A8J5MAQ1</accession>
<dbReference type="FunFam" id="3.20.20.80:FF:000104">
    <property type="entry name" value="Endo-1,4-beta-xylanase A"/>
    <property type="match status" value="1"/>
</dbReference>
<feature type="compositionally biased region" description="Low complexity" evidence="7">
    <location>
        <begin position="34"/>
        <end position="46"/>
    </location>
</feature>
<feature type="compositionally biased region" description="Polar residues" evidence="7">
    <location>
        <begin position="52"/>
        <end position="69"/>
    </location>
</feature>
<dbReference type="AlphaFoldDB" id="A0A8J5MAQ1"/>
<evidence type="ECO:0000259" key="8">
    <source>
        <dbReference type="PROSITE" id="PS51760"/>
    </source>
</evidence>
<keyword evidence="4" id="KW-0378">Hydrolase</keyword>
<evidence type="ECO:0000256" key="1">
    <source>
        <dbReference type="ARBA" id="ARBA00007495"/>
    </source>
</evidence>
<keyword evidence="3" id="KW-0677">Repeat</keyword>
<dbReference type="Gene3D" id="3.20.20.80">
    <property type="entry name" value="Glycosidases"/>
    <property type="match status" value="1"/>
</dbReference>
<dbReference type="PANTHER" id="PTHR31490">
    <property type="entry name" value="GLYCOSYL HYDROLASE"/>
    <property type="match status" value="1"/>
</dbReference>
<evidence type="ECO:0000256" key="6">
    <source>
        <dbReference type="ARBA" id="ARBA00023326"/>
    </source>
</evidence>
<dbReference type="SUPFAM" id="SSF51445">
    <property type="entry name" value="(Trans)glycosidases"/>
    <property type="match status" value="1"/>
</dbReference>
<organism evidence="9 10">
    <name type="scientific">Zingiber officinale</name>
    <name type="common">Ginger</name>
    <name type="synonym">Amomum zingiber</name>
    <dbReference type="NCBI Taxonomy" id="94328"/>
    <lineage>
        <taxon>Eukaryota</taxon>
        <taxon>Viridiplantae</taxon>
        <taxon>Streptophyta</taxon>
        <taxon>Embryophyta</taxon>
        <taxon>Tracheophyta</taxon>
        <taxon>Spermatophyta</taxon>
        <taxon>Magnoliopsida</taxon>
        <taxon>Liliopsida</taxon>
        <taxon>Zingiberales</taxon>
        <taxon>Zingiberaceae</taxon>
        <taxon>Zingiber</taxon>
    </lineage>
</organism>
<dbReference type="PRINTS" id="PR00134">
    <property type="entry name" value="GLHYDRLASE10"/>
</dbReference>
<dbReference type="InterPro" id="IPR008979">
    <property type="entry name" value="Galactose-bd-like_sf"/>
</dbReference>
<evidence type="ECO:0000256" key="7">
    <source>
        <dbReference type="SAM" id="MobiDB-lite"/>
    </source>
</evidence>
<dbReference type="Gene3D" id="2.60.120.260">
    <property type="entry name" value="Galactose-binding domain-like"/>
    <property type="match status" value="4"/>
</dbReference>
<proteinExistence type="inferred from homology"/>
<protein>
    <recommendedName>
        <fullName evidence="8">GH10 domain-containing protein</fullName>
    </recommendedName>
</protein>
<dbReference type="Pfam" id="PF02018">
    <property type="entry name" value="CBM_4_9"/>
    <property type="match status" value="4"/>
</dbReference>
<evidence type="ECO:0000313" key="9">
    <source>
        <dbReference type="EMBL" id="KAG6538545.1"/>
    </source>
</evidence>
<comment type="caution">
    <text evidence="9">The sequence shown here is derived from an EMBL/GenBank/DDBJ whole genome shotgun (WGS) entry which is preliminary data.</text>
</comment>
<name>A0A8J5MAQ1_ZINOF</name>
<dbReference type="Pfam" id="PF00331">
    <property type="entry name" value="Glyco_hydro_10"/>
    <property type="match status" value="1"/>
</dbReference>
<feature type="domain" description="GH10" evidence="8">
    <location>
        <begin position="804"/>
        <end position="1099"/>
    </location>
</feature>
<keyword evidence="2" id="KW-0858">Xylan degradation</keyword>
<dbReference type="InterPro" id="IPR003305">
    <property type="entry name" value="CenC_carb-bd"/>
</dbReference>